<name>A0AAU7Q4V9_9GAMM</name>
<proteinExistence type="predicted"/>
<dbReference type="InterPro" id="IPR014031">
    <property type="entry name" value="Ketoacyl_synth_C"/>
</dbReference>
<sequence>MILGSAINNEGDGRLGFTAPGVDGQRRLIAEAQGVAAVAPEEIGMIEAHGTATALGDPVEFAALRAVFGAIAPRSARCALGSIKANVGHLAAAAGIAGLARAVLALRQGIVPPPAPDLPPGKSLPGFGGESFYH</sequence>
<reference evidence="5" key="1">
    <citation type="submission" date="2024-06" db="EMBL/GenBank/DDBJ databases">
        <authorList>
            <person name="Coelho C."/>
            <person name="Bento M."/>
            <person name="Garcia E."/>
            <person name="Camelo A."/>
            <person name="Brandao I."/>
            <person name="Espirito Santo C."/>
            <person name="Trovao J."/>
            <person name="Verissimo A."/>
            <person name="Costa J."/>
            <person name="Tiago I."/>
        </authorList>
    </citation>
    <scope>NUCLEOTIDE SEQUENCE</scope>
    <source>
        <strain evidence="5">KWT182</strain>
    </source>
</reference>
<evidence type="ECO:0000259" key="4">
    <source>
        <dbReference type="PROSITE" id="PS52004"/>
    </source>
</evidence>
<dbReference type="GO" id="GO:0004312">
    <property type="term" value="F:fatty acid synthase activity"/>
    <property type="evidence" value="ECO:0007669"/>
    <property type="project" value="TreeGrafter"/>
</dbReference>
<dbReference type="PROSITE" id="PS52004">
    <property type="entry name" value="KS3_2"/>
    <property type="match status" value="1"/>
</dbReference>
<accession>A0AAU7Q4V9</accession>
<dbReference type="Gene3D" id="3.40.47.10">
    <property type="match status" value="1"/>
</dbReference>
<feature type="region of interest" description="Disordered" evidence="3">
    <location>
        <begin position="115"/>
        <end position="134"/>
    </location>
</feature>
<evidence type="ECO:0000313" key="5">
    <source>
        <dbReference type="EMBL" id="XBS67975.1"/>
    </source>
</evidence>
<dbReference type="GO" id="GO:0005886">
    <property type="term" value="C:plasma membrane"/>
    <property type="evidence" value="ECO:0007669"/>
    <property type="project" value="TreeGrafter"/>
</dbReference>
<feature type="domain" description="Ketosynthase family 3 (KS3)" evidence="4">
    <location>
        <begin position="1"/>
        <end position="134"/>
    </location>
</feature>
<dbReference type="InterPro" id="IPR020841">
    <property type="entry name" value="PKS_Beta-ketoAc_synthase_dom"/>
</dbReference>
<dbReference type="GO" id="GO:0006633">
    <property type="term" value="P:fatty acid biosynthetic process"/>
    <property type="evidence" value="ECO:0007669"/>
    <property type="project" value="TreeGrafter"/>
</dbReference>
<dbReference type="EMBL" id="CP157947">
    <property type="protein sequence ID" value="XBS67975.1"/>
    <property type="molecule type" value="Genomic_DNA"/>
</dbReference>
<evidence type="ECO:0000256" key="3">
    <source>
        <dbReference type="SAM" id="MobiDB-lite"/>
    </source>
</evidence>
<dbReference type="InterPro" id="IPR050091">
    <property type="entry name" value="PKS_NRPS_Biosynth_Enz"/>
</dbReference>
<gene>
    <name evidence="5" type="ORF">ABK905_13800</name>
</gene>
<keyword evidence="1" id="KW-0596">Phosphopantetheine</keyword>
<dbReference type="GO" id="GO:0005737">
    <property type="term" value="C:cytoplasm"/>
    <property type="evidence" value="ECO:0007669"/>
    <property type="project" value="TreeGrafter"/>
</dbReference>
<dbReference type="InterPro" id="IPR016039">
    <property type="entry name" value="Thiolase-like"/>
</dbReference>
<organism evidence="5">
    <name type="scientific">Acerihabitans sp. KWT182</name>
    <dbReference type="NCBI Taxonomy" id="3157919"/>
    <lineage>
        <taxon>Bacteria</taxon>
        <taxon>Pseudomonadati</taxon>
        <taxon>Pseudomonadota</taxon>
        <taxon>Gammaproteobacteria</taxon>
        <taxon>Enterobacterales</taxon>
        <taxon>Pectobacteriaceae</taxon>
        <taxon>Acerihabitans</taxon>
    </lineage>
</organism>
<dbReference type="AlphaFoldDB" id="A0AAU7Q4V9"/>
<dbReference type="SMART" id="SM00825">
    <property type="entry name" value="PKS_KS"/>
    <property type="match status" value="1"/>
</dbReference>
<evidence type="ECO:0000256" key="1">
    <source>
        <dbReference type="ARBA" id="ARBA00022450"/>
    </source>
</evidence>
<dbReference type="PANTHER" id="PTHR43775:SF37">
    <property type="entry name" value="SI:DKEY-61P9.11"/>
    <property type="match status" value="1"/>
</dbReference>
<dbReference type="SUPFAM" id="SSF53901">
    <property type="entry name" value="Thiolase-like"/>
    <property type="match status" value="1"/>
</dbReference>
<dbReference type="Pfam" id="PF02801">
    <property type="entry name" value="Ketoacyl-synt_C"/>
    <property type="match status" value="1"/>
</dbReference>
<keyword evidence="2" id="KW-0597">Phosphoprotein</keyword>
<dbReference type="PANTHER" id="PTHR43775">
    <property type="entry name" value="FATTY ACID SYNTHASE"/>
    <property type="match status" value="1"/>
</dbReference>
<evidence type="ECO:0000256" key="2">
    <source>
        <dbReference type="ARBA" id="ARBA00022553"/>
    </source>
</evidence>
<protein>
    <recommendedName>
        <fullName evidence="4">Ketosynthase family 3 (KS3) domain-containing protein</fullName>
    </recommendedName>
</protein>
<dbReference type="GO" id="GO:0071770">
    <property type="term" value="P:DIM/DIP cell wall layer assembly"/>
    <property type="evidence" value="ECO:0007669"/>
    <property type="project" value="TreeGrafter"/>
</dbReference>